<comment type="similarity">
    <text evidence="2">Belongs to the EamA transporter family.</text>
</comment>
<sequence>MSAKTFFRHPLGAALAACIATFLWGSAFPFVKWSYEVLDIRPEETGEQILFAGYRFFLASIMIFIFFTLARKNLLFQKKNTIELMRIGFFQTFLQYILFYIGLSHSTGIQGSIIAGSTSFFQMLLAHFIYQNDPMNRKKVMGLVIGFAGVVLVNIQQGTLNIVFGLGEILLLTAMMTSAVGNILAREGSQRMPVSYLTAYQMLFGSTGLVVAGGLMAGWFPFEWNVQATLLLIYLSFLSAAGFILWNNVMKYNKVGNVSMYLFLVPVFGVMLSGLILHEPIHLYVLLGLSFVASGIVIVNRDGRKARSSGS</sequence>
<dbReference type="OrthoDB" id="3190463at2"/>
<evidence type="ECO:0000313" key="9">
    <source>
        <dbReference type="EMBL" id="TCT19643.1"/>
    </source>
</evidence>
<feature type="transmembrane region" description="Helical" evidence="7">
    <location>
        <begin position="51"/>
        <end position="70"/>
    </location>
</feature>
<evidence type="ECO:0000256" key="3">
    <source>
        <dbReference type="ARBA" id="ARBA00022475"/>
    </source>
</evidence>
<keyword evidence="6 7" id="KW-0472">Membrane</keyword>
<evidence type="ECO:0000313" key="10">
    <source>
        <dbReference type="Proteomes" id="UP000294650"/>
    </source>
</evidence>
<feature type="transmembrane region" description="Helical" evidence="7">
    <location>
        <begin position="283"/>
        <end position="299"/>
    </location>
</feature>
<comment type="subcellular location">
    <subcellularLocation>
        <location evidence="1">Cell membrane</location>
        <topology evidence="1">Multi-pass membrane protein</topology>
    </subcellularLocation>
</comment>
<evidence type="ECO:0000256" key="4">
    <source>
        <dbReference type="ARBA" id="ARBA00022692"/>
    </source>
</evidence>
<feature type="transmembrane region" description="Helical" evidence="7">
    <location>
        <begin position="197"/>
        <end position="220"/>
    </location>
</feature>
<dbReference type="Proteomes" id="UP000294650">
    <property type="component" value="Unassembled WGS sequence"/>
</dbReference>
<keyword evidence="3" id="KW-1003">Cell membrane</keyword>
<evidence type="ECO:0000256" key="7">
    <source>
        <dbReference type="SAM" id="Phobius"/>
    </source>
</evidence>
<organism evidence="9 10">
    <name type="scientific">Melghiribacillus thermohalophilus</name>
    <dbReference type="NCBI Taxonomy" id="1324956"/>
    <lineage>
        <taxon>Bacteria</taxon>
        <taxon>Bacillati</taxon>
        <taxon>Bacillota</taxon>
        <taxon>Bacilli</taxon>
        <taxon>Bacillales</taxon>
        <taxon>Bacillaceae</taxon>
        <taxon>Melghiribacillus</taxon>
    </lineage>
</organism>
<keyword evidence="10" id="KW-1185">Reference proteome</keyword>
<keyword evidence="5 7" id="KW-1133">Transmembrane helix</keyword>
<evidence type="ECO:0000256" key="6">
    <source>
        <dbReference type="ARBA" id="ARBA00023136"/>
    </source>
</evidence>
<gene>
    <name evidence="9" type="ORF">EDD68_11737</name>
</gene>
<dbReference type="PANTHER" id="PTHR32322:SF18">
    <property type="entry name" value="S-ADENOSYLMETHIONINE_S-ADENOSYLHOMOCYSTEINE TRANSPORTER"/>
    <property type="match status" value="1"/>
</dbReference>
<dbReference type="GO" id="GO:0005886">
    <property type="term" value="C:plasma membrane"/>
    <property type="evidence" value="ECO:0007669"/>
    <property type="project" value="UniProtKB-SubCell"/>
</dbReference>
<feature type="transmembrane region" description="Helical" evidence="7">
    <location>
        <begin position="82"/>
        <end position="103"/>
    </location>
</feature>
<dbReference type="SUPFAM" id="SSF103481">
    <property type="entry name" value="Multidrug resistance efflux transporter EmrE"/>
    <property type="match status" value="2"/>
</dbReference>
<feature type="domain" description="EamA" evidence="8">
    <location>
        <begin position="166"/>
        <end position="300"/>
    </location>
</feature>
<reference evidence="9 10" key="1">
    <citation type="submission" date="2019-03" db="EMBL/GenBank/DDBJ databases">
        <title>Genomic Encyclopedia of Type Strains, Phase IV (KMG-IV): sequencing the most valuable type-strain genomes for metagenomic binning, comparative biology and taxonomic classification.</title>
        <authorList>
            <person name="Goeker M."/>
        </authorList>
    </citation>
    <scope>NUCLEOTIDE SEQUENCE [LARGE SCALE GENOMIC DNA]</scope>
    <source>
        <strain evidence="9 10">DSM 25894</strain>
    </source>
</reference>
<dbReference type="EMBL" id="SMAN01000017">
    <property type="protein sequence ID" value="TCT19643.1"/>
    <property type="molecule type" value="Genomic_DNA"/>
</dbReference>
<feature type="transmembrane region" description="Helical" evidence="7">
    <location>
        <begin position="226"/>
        <end position="246"/>
    </location>
</feature>
<dbReference type="InterPro" id="IPR037185">
    <property type="entry name" value="EmrE-like"/>
</dbReference>
<feature type="transmembrane region" description="Helical" evidence="7">
    <location>
        <begin position="258"/>
        <end position="277"/>
    </location>
</feature>
<dbReference type="PANTHER" id="PTHR32322">
    <property type="entry name" value="INNER MEMBRANE TRANSPORTER"/>
    <property type="match status" value="1"/>
</dbReference>
<proteinExistence type="inferred from homology"/>
<accession>A0A4R3MY07</accession>
<feature type="transmembrane region" description="Helical" evidence="7">
    <location>
        <begin position="140"/>
        <end position="156"/>
    </location>
</feature>
<dbReference type="InterPro" id="IPR050638">
    <property type="entry name" value="AA-Vitamin_Transporters"/>
</dbReference>
<dbReference type="RefSeq" id="WP_132372393.1">
    <property type="nucleotide sequence ID" value="NZ_SMAN01000017.1"/>
</dbReference>
<evidence type="ECO:0000256" key="2">
    <source>
        <dbReference type="ARBA" id="ARBA00007362"/>
    </source>
</evidence>
<keyword evidence="4 7" id="KW-0812">Transmembrane</keyword>
<dbReference type="InterPro" id="IPR000620">
    <property type="entry name" value="EamA_dom"/>
</dbReference>
<dbReference type="Pfam" id="PF00892">
    <property type="entry name" value="EamA"/>
    <property type="match status" value="2"/>
</dbReference>
<evidence type="ECO:0000259" key="8">
    <source>
        <dbReference type="Pfam" id="PF00892"/>
    </source>
</evidence>
<feature type="transmembrane region" description="Helical" evidence="7">
    <location>
        <begin position="162"/>
        <end position="185"/>
    </location>
</feature>
<comment type="caution">
    <text evidence="9">The sequence shown here is derived from an EMBL/GenBank/DDBJ whole genome shotgun (WGS) entry which is preliminary data.</text>
</comment>
<protein>
    <submittedName>
        <fullName evidence="9">Drug/metabolite transporter (DMT)-like permease</fullName>
    </submittedName>
</protein>
<dbReference type="AlphaFoldDB" id="A0A4R3MY07"/>
<evidence type="ECO:0000256" key="1">
    <source>
        <dbReference type="ARBA" id="ARBA00004651"/>
    </source>
</evidence>
<feature type="transmembrane region" description="Helical" evidence="7">
    <location>
        <begin position="109"/>
        <end position="128"/>
    </location>
</feature>
<feature type="domain" description="EamA" evidence="8">
    <location>
        <begin position="13"/>
        <end position="154"/>
    </location>
</feature>
<name>A0A4R3MY07_9BACI</name>
<evidence type="ECO:0000256" key="5">
    <source>
        <dbReference type="ARBA" id="ARBA00022989"/>
    </source>
</evidence>